<dbReference type="SUPFAM" id="SSF52317">
    <property type="entry name" value="Class I glutamine amidotransferase-like"/>
    <property type="match status" value="1"/>
</dbReference>
<proteinExistence type="predicted"/>
<evidence type="ECO:0000313" key="3">
    <source>
        <dbReference type="Proteomes" id="UP001501508"/>
    </source>
</evidence>
<dbReference type="Proteomes" id="UP001501508">
    <property type="component" value="Unassembled WGS sequence"/>
</dbReference>
<dbReference type="PANTHER" id="PTHR40469:SF2">
    <property type="entry name" value="GALACTOSE-BINDING DOMAIN-LIKE SUPERFAMILY PROTEIN"/>
    <property type="match status" value="1"/>
</dbReference>
<feature type="domain" description="ThuA-like" evidence="1">
    <location>
        <begin position="44"/>
        <end position="263"/>
    </location>
</feature>
<dbReference type="InterPro" id="IPR029010">
    <property type="entry name" value="ThuA-like"/>
</dbReference>
<sequence>MIFMKASPPALLIRRAALIILVLSGIFPAKSFARKKTNWKNISILFYTKNGKGYVHDNIPNSILAIRALSAEYGFKVDATEDPSVFSDDNLKQYDAIVFSNTNNDVFDTEAQRVAFMRYIQAGGGFVGIHSASGTERKWRWFKQLLGATFYWHDKFQPFDVIVLDEAHPSLKHLPNRWNRAKGDEFYFLKEMGVNLRILAVNDVSTLKGEDPKRLDTFGEVFPSVWCQEFDGGRSWYTSLGHDKNDYFDPDFRIHILGGIEWVVGGARDRDYKKAYAKTSRDGAKNTTGK</sequence>
<accession>A0ABP8LYL1</accession>
<protein>
    <recommendedName>
        <fullName evidence="1">ThuA-like domain-containing protein</fullName>
    </recommendedName>
</protein>
<name>A0ABP8LYL1_9BACT</name>
<reference evidence="3" key="1">
    <citation type="journal article" date="2019" name="Int. J. Syst. Evol. Microbiol.">
        <title>The Global Catalogue of Microorganisms (GCM) 10K type strain sequencing project: providing services to taxonomists for standard genome sequencing and annotation.</title>
        <authorList>
            <consortium name="The Broad Institute Genomics Platform"/>
            <consortium name="The Broad Institute Genome Sequencing Center for Infectious Disease"/>
            <person name="Wu L."/>
            <person name="Ma J."/>
        </authorList>
    </citation>
    <scope>NUCLEOTIDE SEQUENCE [LARGE SCALE GENOMIC DNA]</scope>
    <source>
        <strain evidence="3">JCM 31920</strain>
    </source>
</reference>
<organism evidence="2 3">
    <name type="scientific">Ravibacter arvi</name>
    <dbReference type="NCBI Taxonomy" id="2051041"/>
    <lineage>
        <taxon>Bacteria</taxon>
        <taxon>Pseudomonadati</taxon>
        <taxon>Bacteroidota</taxon>
        <taxon>Cytophagia</taxon>
        <taxon>Cytophagales</taxon>
        <taxon>Spirosomataceae</taxon>
        <taxon>Ravibacter</taxon>
    </lineage>
</organism>
<dbReference type="EMBL" id="BAABEY010000024">
    <property type="protein sequence ID" value="GAA4440493.1"/>
    <property type="molecule type" value="Genomic_DNA"/>
</dbReference>
<evidence type="ECO:0000259" key="1">
    <source>
        <dbReference type="Pfam" id="PF06283"/>
    </source>
</evidence>
<evidence type="ECO:0000313" key="2">
    <source>
        <dbReference type="EMBL" id="GAA4440493.1"/>
    </source>
</evidence>
<gene>
    <name evidence="2" type="ORF">GCM10023091_24220</name>
</gene>
<comment type="caution">
    <text evidence="2">The sequence shown here is derived from an EMBL/GenBank/DDBJ whole genome shotgun (WGS) entry which is preliminary data.</text>
</comment>
<dbReference type="Gene3D" id="3.40.50.880">
    <property type="match status" value="1"/>
</dbReference>
<dbReference type="InterPro" id="IPR029062">
    <property type="entry name" value="Class_I_gatase-like"/>
</dbReference>
<dbReference type="PANTHER" id="PTHR40469">
    <property type="entry name" value="SECRETED GLYCOSYL HYDROLASE"/>
    <property type="match status" value="1"/>
</dbReference>
<dbReference type="Pfam" id="PF06283">
    <property type="entry name" value="ThuA"/>
    <property type="match status" value="1"/>
</dbReference>
<keyword evidence="3" id="KW-1185">Reference proteome</keyword>